<feature type="domain" description="Thioredoxin" evidence="11">
    <location>
        <begin position="8"/>
        <end position="53"/>
    </location>
</feature>
<keyword evidence="2" id="KW-0813">Transport</keyword>
<evidence type="ECO:0000256" key="3">
    <source>
        <dbReference type="ARBA" id="ARBA00022729"/>
    </source>
</evidence>
<evidence type="ECO:0000256" key="9">
    <source>
        <dbReference type="SAM" id="MobiDB-lite"/>
    </source>
</evidence>
<keyword evidence="4" id="KW-0256">Endoplasmic reticulum</keyword>
<feature type="compositionally biased region" description="Basic and acidic residues" evidence="9">
    <location>
        <begin position="197"/>
        <end position="213"/>
    </location>
</feature>
<gene>
    <name evidence="12" type="ORF">LAZ67_11003200</name>
</gene>
<comment type="subcellular location">
    <subcellularLocation>
        <location evidence="1">Endoplasmic reticulum membrane</location>
        <topology evidence="1">Single-pass membrane protein</topology>
    </subcellularLocation>
</comment>
<feature type="region of interest" description="Disordered" evidence="9">
    <location>
        <begin position="194"/>
        <end position="247"/>
    </location>
</feature>
<evidence type="ECO:0000256" key="4">
    <source>
        <dbReference type="ARBA" id="ARBA00022824"/>
    </source>
</evidence>
<dbReference type="InterPro" id="IPR052454">
    <property type="entry name" value="TMX_domain-containing"/>
</dbReference>
<feature type="transmembrane region" description="Helical" evidence="10">
    <location>
        <begin position="156"/>
        <end position="185"/>
    </location>
</feature>
<sequence>MFSEAVSYAPWCPACKSLSPVWKDFATWADDLGIKVADVDVVANPVHVVQVMIFMQFDFALTNMPEPRMSGRFMITALPTIFHVKDGVFRQYRGSRDKNGFISFVEEKKWKSVEQVPGWQAPQSLQMNVVSSVFKFSMIIRNLHNQMVEDLGLPVWASYLVFAAATVLVGSLMGLLLVVIIDLLFPARPAPHPPVLPKEEQHPPPQEATKEEVLPSPKEEEEGEEAGQNMRKRAVATEESTSTPAES</sequence>
<evidence type="ECO:0000256" key="1">
    <source>
        <dbReference type="ARBA" id="ARBA00004389"/>
    </source>
</evidence>
<evidence type="ECO:0000256" key="7">
    <source>
        <dbReference type="ARBA" id="ARBA00023157"/>
    </source>
</evidence>
<dbReference type="SUPFAM" id="SSF52833">
    <property type="entry name" value="Thioredoxin-like"/>
    <property type="match status" value="1"/>
</dbReference>
<keyword evidence="6 10" id="KW-1133">Transmembrane helix</keyword>
<protein>
    <submittedName>
        <fullName evidence="12">TMX1</fullName>
    </submittedName>
</protein>
<feature type="compositionally biased region" description="Polar residues" evidence="9">
    <location>
        <begin position="238"/>
        <end position="247"/>
    </location>
</feature>
<accession>A0ABY6L4J4</accession>
<organism evidence="12 13">
    <name type="scientific">Cordylochernes scorpioides</name>
    <dbReference type="NCBI Taxonomy" id="51811"/>
    <lineage>
        <taxon>Eukaryota</taxon>
        <taxon>Metazoa</taxon>
        <taxon>Ecdysozoa</taxon>
        <taxon>Arthropoda</taxon>
        <taxon>Chelicerata</taxon>
        <taxon>Arachnida</taxon>
        <taxon>Pseudoscorpiones</taxon>
        <taxon>Cheliferoidea</taxon>
        <taxon>Chernetidae</taxon>
        <taxon>Cordylochernes</taxon>
    </lineage>
</organism>
<keyword evidence="8" id="KW-0676">Redox-active center</keyword>
<evidence type="ECO:0000256" key="6">
    <source>
        <dbReference type="ARBA" id="ARBA00022989"/>
    </source>
</evidence>
<dbReference type="PANTHER" id="PTHR46107">
    <property type="entry name" value="DUMPY: SHORTER THAN WILD-TYPE"/>
    <property type="match status" value="1"/>
</dbReference>
<dbReference type="InterPro" id="IPR036249">
    <property type="entry name" value="Thioredoxin-like_sf"/>
</dbReference>
<dbReference type="PANTHER" id="PTHR46107:SF3">
    <property type="entry name" value="THIOREDOXIN DOMAIN-CONTAINING PROTEIN"/>
    <property type="match status" value="1"/>
</dbReference>
<proteinExistence type="predicted"/>
<reference evidence="12 13" key="1">
    <citation type="submission" date="2022-01" db="EMBL/GenBank/DDBJ databases">
        <title>A chromosomal length assembly of Cordylochernes scorpioides.</title>
        <authorList>
            <person name="Zeh D."/>
            <person name="Zeh J."/>
        </authorList>
    </citation>
    <scope>NUCLEOTIDE SEQUENCE [LARGE SCALE GENOMIC DNA]</scope>
    <source>
        <strain evidence="12">IN4F17</strain>
        <tissue evidence="12">Whole Body</tissue>
    </source>
</reference>
<dbReference type="InterPro" id="IPR013766">
    <property type="entry name" value="Thioredoxin_domain"/>
</dbReference>
<dbReference type="Gene3D" id="3.40.30.10">
    <property type="entry name" value="Glutaredoxin"/>
    <property type="match status" value="1"/>
</dbReference>
<keyword evidence="10" id="KW-0812">Transmembrane</keyword>
<evidence type="ECO:0000313" key="13">
    <source>
        <dbReference type="Proteomes" id="UP001235939"/>
    </source>
</evidence>
<evidence type="ECO:0000256" key="5">
    <source>
        <dbReference type="ARBA" id="ARBA00022982"/>
    </source>
</evidence>
<keyword evidence="13" id="KW-1185">Reference proteome</keyword>
<dbReference type="Pfam" id="PF00085">
    <property type="entry name" value="Thioredoxin"/>
    <property type="match status" value="1"/>
</dbReference>
<evidence type="ECO:0000256" key="8">
    <source>
        <dbReference type="ARBA" id="ARBA00023284"/>
    </source>
</evidence>
<keyword evidence="10" id="KW-0472">Membrane</keyword>
<evidence type="ECO:0000313" key="12">
    <source>
        <dbReference type="EMBL" id="UYV74355.1"/>
    </source>
</evidence>
<dbReference type="EMBL" id="CP092873">
    <property type="protein sequence ID" value="UYV74355.1"/>
    <property type="molecule type" value="Genomic_DNA"/>
</dbReference>
<keyword evidence="3" id="KW-0732">Signal</keyword>
<evidence type="ECO:0000259" key="11">
    <source>
        <dbReference type="Pfam" id="PF00085"/>
    </source>
</evidence>
<keyword evidence="7" id="KW-1015">Disulfide bond</keyword>
<evidence type="ECO:0000256" key="2">
    <source>
        <dbReference type="ARBA" id="ARBA00022448"/>
    </source>
</evidence>
<dbReference type="Proteomes" id="UP001235939">
    <property type="component" value="Chromosome 11"/>
</dbReference>
<name>A0ABY6L4J4_9ARAC</name>
<keyword evidence="5" id="KW-0249">Electron transport</keyword>
<evidence type="ECO:0000256" key="10">
    <source>
        <dbReference type="SAM" id="Phobius"/>
    </source>
</evidence>